<dbReference type="AlphaFoldDB" id="E6XP33"/>
<evidence type="ECO:0008006" key="4">
    <source>
        <dbReference type="Google" id="ProtNLM"/>
    </source>
</evidence>
<evidence type="ECO:0000256" key="1">
    <source>
        <dbReference type="SAM" id="Coils"/>
    </source>
</evidence>
<dbReference type="Proteomes" id="UP000008209">
    <property type="component" value="Chromosome"/>
</dbReference>
<protein>
    <recommendedName>
        <fullName evidence="4">Prephenate dehydrogenase</fullName>
    </recommendedName>
</protein>
<evidence type="ECO:0000313" key="2">
    <source>
        <dbReference type="EMBL" id="ADV55833.1"/>
    </source>
</evidence>
<dbReference type="HOGENOM" id="CLU_161186_0_0_6"/>
<feature type="coiled-coil region" evidence="1">
    <location>
        <begin position="7"/>
        <end position="34"/>
    </location>
</feature>
<evidence type="ECO:0000313" key="3">
    <source>
        <dbReference type="Proteomes" id="UP000008209"/>
    </source>
</evidence>
<accession>E6XP33</accession>
<dbReference type="OrthoDB" id="7067468at2"/>
<proteinExistence type="predicted"/>
<sequence length="102" mass="11523">MPHTKVIEQLKENLQTAYRQAIDADAKLDELKKAGYGKFTSIFTADQGFIISSNRFLPYVQELVDDLTTLESQPTLDPVALETYVCQLGILLKTLQVFKKQS</sequence>
<keyword evidence="1" id="KW-0175">Coiled coil</keyword>
<dbReference type="EMBL" id="CP002457">
    <property type="protein sequence ID" value="ADV55833.1"/>
    <property type="molecule type" value="Genomic_DNA"/>
</dbReference>
<reference evidence="2 3" key="1">
    <citation type="submission" date="2011-01" db="EMBL/GenBank/DDBJ databases">
        <title>Complete sequence of Shewanella putrefaciens 200.</title>
        <authorList>
            <consortium name="US DOE Joint Genome Institute"/>
            <person name="Lucas S."/>
            <person name="Copeland A."/>
            <person name="Lapidus A."/>
            <person name="Cheng J.-F."/>
            <person name="Bruce D."/>
            <person name="Goodwin L."/>
            <person name="Pitluck S."/>
            <person name="Munk A.C."/>
            <person name="Detter J.C."/>
            <person name="Han C."/>
            <person name="Tapia R."/>
            <person name="Land M."/>
            <person name="Hauser L."/>
            <person name="Chang Y.-J."/>
            <person name="Jeffries C."/>
            <person name="Kyrpides N."/>
            <person name="Ivanova N."/>
            <person name="Mikhailova N."/>
            <person name="Kolker E."/>
            <person name="Lawrence C."/>
            <person name="McCue L.A."/>
            <person name="DiChristina T."/>
            <person name="Nealson K."/>
            <person name="Fredrickson J.K."/>
            <person name="Woyke T."/>
        </authorList>
    </citation>
    <scope>NUCLEOTIDE SEQUENCE [LARGE SCALE GENOMIC DNA]</scope>
    <source>
        <strain evidence="2 3">200</strain>
    </source>
</reference>
<gene>
    <name evidence="2" type="ordered locus">Sput200_3445</name>
</gene>
<dbReference type="PATRIC" id="fig|399804.5.peg.3570"/>
<organism evidence="2 3">
    <name type="scientific">Shewanella putrefaciens (strain 200)</name>
    <dbReference type="NCBI Taxonomy" id="399804"/>
    <lineage>
        <taxon>Bacteria</taxon>
        <taxon>Pseudomonadati</taxon>
        <taxon>Pseudomonadota</taxon>
        <taxon>Gammaproteobacteria</taxon>
        <taxon>Alteromonadales</taxon>
        <taxon>Shewanellaceae</taxon>
        <taxon>Shewanella</taxon>
    </lineage>
</organism>
<dbReference type="KEGG" id="shp:Sput200_3445"/>
<name>E6XP33_SHEP2</name>